<organism evidence="1 2">
    <name type="scientific">Ancylostoma duodenale</name>
    <dbReference type="NCBI Taxonomy" id="51022"/>
    <lineage>
        <taxon>Eukaryota</taxon>
        <taxon>Metazoa</taxon>
        <taxon>Ecdysozoa</taxon>
        <taxon>Nematoda</taxon>
        <taxon>Chromadorea</taxon>
        <taxon>Rhabditida</taxon>
        <taxon>Rhabditina</taxon>
        <taxon>Rhabditomorpha</taxon>
        <taxon>Strongyloidea</taxon>
        <taxon>Ancylostomatidae</taxon>
        <taxon>Ancylostomatinae</taxon>
        <taxon>Ancylostoma</taxon>
    </lineage>
</organism>
<dbReference type="AlphaFoldDB" id="A0A0C2DPS9"/>
<dbReference type="SUPFAM" id="SSF55797">
    <property type="entry name" value="PR-1-like"/>
    <property type="match status" value="1"/>
</dbReference>
<accession>A0A0C2DPS9</accession>
<reference evidence="1 2" key="1">
    <citation type="submission" date="2013-12" db="EMBL/GenBank/DDBJ databases">
        <title>Draft genome of the parsitic nematode Ancylostoma duodenale.</title>
        <authorList>
            <person name="Mitreva M."/>
        </authorList>
    </citation>
    <scope>NUCLEOTIDE SEQUENCE [LARGE SCALE GENOMIC DNA]</scope>
    <source>
        <strain evidence="1 2">Zhejiang</strain>
    </source>
</reference>
<proteinExistence type="predicted"/>
<keyword evidence="2" id="KW-1185">Reference proteome</keyword>
<gene>
    <name evidence="1" type="ORF">ANCDUO_05017</name>
</gene>
<sequence length="70" mass="7999">MHYFSNILSKMAWDTRKKFGCAIVDCSGKTHVVCHYEPMYGEQIYEIGEKCTGCSYYGSNVRCENDLCIA</sequence>
<dbReference type="Proteomes" id="UP000054047">
    <property type="component" value="Unassembled WGS sequence"/>
</dbReference>
<dbReference type="OrthoDB" id="5878138at2759"/>
<dbReference type="EMBL" id="KN727944">
    <property type="protein sequence ID" value="KIH64667.1"/>
    <property type="molecule type" value="Genomic_DNA"/>
</dbReference>
<dbReference type="InterPro" id="IPR035940">
    <property type="entry name" value="CAP_sf"/>
</dbReference>
<name>A0A0C2DPS9_9BILA</name>
<evidence type="ECO:0000313" key="1">
    <source>
        <dbReference type="EMBL" id="KIH64667.1"/>
    </source>
</evidence>
<evidence type="ECO:0000313" key="2">
    <source>
        <dbReference type="Proteomes" id="UP000054047"/>
    </source>
</evidence>
<dbReference type="Gene3D" id="3.40.33.10">
    <property type="entry name" value="CAP"/>
    <property type="match status" value="1"/>
</dbReference>
<protein>
    <submittedName>
        <fullName evidence="1">Uncharacterized protein</fullName>
    </submittedName>
</protein>